<accession>A0A8J2Z517</accession>
<evidence type="ECO:0000313" key="3">
    <source>
        <dbReference type="EMBL" id="GGG01000.1"/>
    </source>
</evidence>
<reference evidence="3" key="2">
    <citation type="submission" date="2020-09" db="EMBL/GenBank/DDBJ databases">
        <authorList>
            <person name="Sun Q."/>
            <person name="Zhou Y."/>
        </authorList>
    </citation>
    <scope>NUCLEOTIDE SEQUENCE</scope>
    <source>
        <strain evidence="3">CGMCC 1.15758</strain>
    </source>
</reference>
<evidence type="ECO:0008006" key="5">
    <source>
        <dbReference type="Google" id="ProtNLM"/>
    </source>
</evidence>
<feature type="region of interest" description="Disordered" evidence="1">
    <location>
        <begin position="1"/>
        <end position="27"/>
    </location>
</feature>
<dbReference type="RefSeq" id="WP_117003078.1">
    <property type="nucleotide sequence ID" value="NZ_BMJS01000021.1"/>
</dbReference>
<feature type="transmembrane region" description="Helical" evidence="2">
    <location>
        <begin position="53"/>
        <end position="71"/>
    </location>
</feature>
<keyword evidence="4" id="KW-1185">Reference proteome</keyword>
<gene>
    <name evidence="3" type="ORF">GCM10010995_18040</name>
</gene>
<feature type="compositionally biased region" description="Low complexity" evidence="1">
    <location>
        <begin position="17"/>
        <end position="27"/>
    </location>
</feature>
<dbReference type="EMBL" id="BMJS01000021">
    <property type="protein sequence ID" value="GGG01000.1"/>
    <property type="molecule type" value="Genomic_DNA"/>
</dbReference>
<evidence type="ECO:0000256" key="2">
    <source>
        <dbReference type="SAM" id="Phobius"/>
    </source>
</evidence>
<name>A0A8J2Z517_9GAMM</name>
<sequence length="262" mass="29468">MSNYDFFEDDDKKKQAESVAEESQQSAEDIAVDNGVTSGLNGKLKSFKFEKIYLVYAVAGLVFVFGAYYVLGTLFGSEDKPSSAIKSQVKTQATNMPSFVKTESRTIHTENAQVDVKQLQEVKAQLDTLNELQSSISKRSEKTSIEIAQHIKKLESQQDQLLKDMQKITSVINSMQQNDQSKTLISLVSELQRQLQYMNAKEINMNEKLHLTAIIDGIAWLEDKKGRSFTVKEGSQLEGYGKVLKIDSQTYKVYTASGFVFE</sequence>
<proteinExistence type="predicted"/>
<evidence type="ECO:0000313" key="4">
    <source>
        <dbReference type="Proteomes" id="UP000636949"/>
    </source>
</evidence>
<dbReference type="AlphaFoldDB" id="A0A8J2Z517"/>
<keyword evidence="2" id="KW-1133">Transmembrane helix</keyword>
<dbReference type="Proteomes" id="UP000636949">
    <property type="component" value="Unassembled WGS sequence"/>
</dbReference>
<comment type="caution">
    <text evidence="3">The sequence shown here is derived from an EMBL/GenBank/DDBJ whole genome shotgun (WGS) entry which is preliminary data.</text>
</comment>
<dbReference type="OrthoDB" id="5622044at2"/>
<reference evidence="3" key="1">
    <citation type="journal article" date="2014" name="Int. J. Syst. Evol. Microbiol.">
        <title>Complete genome sequence of Corynebacterium casei LMG S-19264T (=DSM 44701T), isolated from a smear-ripened cheese.</title>
        <authorList>
            <consortium name="US DOE Joint Genome Institute (JGI-PGF)"/>
            <person name="Walter F."/>
            <person name="Albersmeier A."/>
            <person name="Kalinowski J."/>
            <person name="Ruckert C."/>
        </authorList>
    </citation>
    <scope>NUCLEOTIDE SEQUENCE</scope>
    <source>
        <strain evidence="3">CGMCC 1.15758</strain>
    </source>
</reference>
<keyword evidence="2" id="KW-0812">Transmembrane</keyword>
<keyword evidence="2" id="KW-0472">Membrane</keyword>
<evidence type="ECO:0000256" key="1">
    <source>
        <dbReference type="SAM" id="MobiDB-lite"/>
    </source>
</evidence>
<protein>
    <recommendedName>
        <fullName evidence="5">Intracellular multiplication protein IcmG</fullName>
    </recommendedName>
</protein>
<organism evidence="3 4">
    <name type="scientific">Cysteiniphilum litorale</name>
    <dbReference type="NCBI Taxonomy" id="2056700"/>
    <lineage>
        <taxon>Bacteria</taxon>
        <taxon>Pseudomonadati</taxon>
        <taxon>Pseudomonadota</taxon>
        <taxon>Gammaproteobacteria</taxon>
        <taxon>Thiotrichales</taxon>
        <taxon>Fastidiosibacteraceae</taxon>
        <taxon>Cysteiniphilum</taxon>
    </lineage>
</organism>